<evidence type="ECO:0000313" key="7">
    <source>
        <dbReference type="VGNC" id="VGNC:21117"/>
    </source>
</evidence>
<feature type="chain" id="PRO_5040278279" evidence="2">
    <location>
        <begin position="22"/>
        <end position="526"/>
    </location>
</feature>
<dbReference type="VGNC" id="VGNC:21117">
    <property type="gene designation" value="P4HA2"/>
</dbReference>
<dbReference type="Pfam" id="PF23558">
    <property type="entry name" value="TPR_P4H"/>
    <property type="match status" value="1"/>
</dbReference>
<reference evidence="5 6" key="1">
    <citation type="journal article" date="2009" name="Science">
        <title>Genome sequence, comparative analysis, and population genetics of the domestic horse.</title>
        <authorList>
            <consortium name="Broad Institute Genome Sequencing Platform"/>
            <consortium name="Broad Institute Whole Genome Assembly Team"/>
            <person name="Wade C.M."/>
            <person name="Giulotto E."/>
            <person name="Sigurdsson S."/>
            <person name="Zoli M."/>
            <person name="Gnerre S."/>
            <person name="Imsland F."/>
            <person name="Lear T.L."/>
            <person name="Adelson D.L."/>
            <person name="Bailey E."/>
            <person name="Bellone R.R."/>
            <person name="Bloecker H."/>
            <person name="Distl O."/>
            <person name="Edgar R.C."/>
            <person name="Garber M."/>
            <person name="Leeb T."/>
            <person name="Mauceli E."/>
            <person name="MacLeod J.N."/>
            <person name="Penedo M.C.T."/>
            <person name="Raison J.M."/>
            <person name="Sharpe T."/>
            <person name="Vogel J."/>
            <person name="Andersson L."/>
            <person name="Antczak D.F."/>
            <person name="Biagi T."/>
            <person name="Binns M.M."/>
            <person name="Chowdhary B.P."/>
            <person name="Coleman S.J."/>
            <person name="Della Valle G."/>
            <person name="Fryc S."/>
            <person name="Guerin G."/>
            <person name="Hasegawa T."/>
            <person name="Hill E.W."/>
            <person name="Jurka J."/>
            <person name="Kiialainen A."/>
            <person name="Lindgren G."/>
            <person name="Liu J."/>
            <person name="Magnani E."/>
            <person name="Mickelson J.R."/>
            <person name="Murray J."/>
            <person name="Nergadze S.G."/>
            <person name="Onofrio R."/>
            <person name="Pedroni S."/>
            <person name="Piras M.F."/>
            <person name="Raudsepp T."/>
            <person name="Rocchi M."/>
            <person name="Roeed K.H."/>
            <person name="Ryder O.A."/>
            <person name="Searle S."/>
            <person name="Skow L."/>
            <person name="Swinburne J.E."/>
            <person name="Syvaenen A.C."/>
            <person name="Tozaki T."/>
            <person name="Valberg S.J."/>
            <person name="Vaudin M."/>
            <person name="White J.R."/>
            <person name="Zody M.C."/>
            <person name="Lander E.S."/>
            <person name="Lindblad-Toh K."/>
        </authorList>
    </citation>
    <scope>NUCLEOTIDE SEQUENCE [LARGE SCALE GENOMIC DNA]</scope>
    <source>
        <strain evidence="5 6">Thoroughbred</strain>
    </source>
</reference>
<evidence type="ECO:0000313" key="5">
    <source>
        <dbReference type="Ensembl" id="ENSECAP00000042500.2"/>
    </source>
</evidence>
<dbReference type="SUPFAM" id="SSF48452">
    <property type="entry name" value="TPR-like"/>
    <property type="match status" value="1"/>
</dbReference>
<protein>
    <submittedName>
        <fullName evidence="5">Prolyl 4-hydroxylase subunit alpha 2</fullName>
    </submittedName>
</protein>
<feature type="domain" description="Prolyl 4-hydroxylase N-terminal" evidence="3">
    <location>
        <begin position="26"/>
        <end position="157"/>
    </location>
</feature>
<dbReference type="GeneTree" id="ENSGT00940000157695"/>
<proteinExistence type="predicted"/>
<gene>
    <name evidence="5 7" type="primary">P4HA2</name>
</gene>
<evidence type="ECO:0000256" key="2">
    <source>
        <dbReference type="SAM" id="SignalP"/>
    </source>
</evidence>
<name>A0A3Q2I9K3_HORSE</name>
<feature type="signal peptide" evidence="2">
    <location>
        <begin position="1"/>
        <end position="21"/>
    </location>
</feature>
<evidence type="ECO:0000259" key="4">
    <source>
        <dbReference type="Pfam" id="PF23558"/>
    </source>
</evidence>
<evidence type="ECO:0000259" key="3">
    <source>
        <dbReference type="Pfam" id="PF08336"/>
    </source>
</evidence>
<reference evidence="5" key="3">
    <citation type="submission" date="2025-09" db="UniProtKB">
        <authorList>
            <consortium name="Ensembl"/>
        </authorList>
    </citation>
    <scope>IDENTIFICATION</scope>
    <source>
        <strain evidence="5">Thoroughbred</strain>
    </source>
</reference>
<keyword evidence="1" id="KW-0802">TPR repeat</keyword>
<dbReference type="FunFam" id="1.25.40.10:FF:000006">
    <property type="entry name" value="Prolyl 4-hydroxylase subunit alpha 2"/>
    <property type="match status" value="1"/>
</dbReference>
<dbReference type="Pfam" id="PF08336">
    <property type="entry name" value="P4Ha_N"/>
    <property type="match status" value="1"/>
</dbReference>
<dbReference type="InterPro" id="IPR019734">
    <property type="entry name" value="TPR_rpt"/>
</dbReference>
<sequence>MKFRVSVLLVAWFGVLGCVQAEFFTSIGHMTDLIYAEKDLVQSLKEYILVEEAKLSKIKSWADKMEALTSKSAADPEGYLAHPVNAYKLVKRLNTDWPALEDLVLQDSAAGFIANFSVQRQFFPTDEDEMGAAKALMRLQDTYKLDPDTISKGELPGTKYQAVLSVDDCFGMGRSAYNDGDYYHTVLWMEQVLKQLDAGEEATTAKTQVLDYLSYAVFQLGDLHRALELTRRLLSLDPSHERAGGNLRYFERLLEEEREKPSSNQTEAELATQEGIYERPVDYLPERDVYESLCRGEGVKLVSHVGGSGAQAVDLDFGSGQQIWVGCSSVCRSFFQHLPQFFVASAEADMWVFSEVKQEIVSPDAPDRVSSSKLLLSSPPDPNVPSLCLTHCCEENLGWMCLRPQGKSRLCSKDMVVARAWDPSASSRRLRCGAVSRPFPCLCLLGSHWLLHLERLFPCPSASDLFTFLWKGSGITLCHRTCGHEVFLGEKKYFVICGVSFHASQAEGLLFSSVVGQEGAAAGHRV</sequence>
<dbReference type="AlphaFoldDB" id="A0A3Q2I9K3"/>
<organism evidence="5 6">
    <name type="scientific">Equus caballus</name>
    <name type="common">Horse</name>
    <dbReference type="NCBI Taxonomy" id="9796"/>
    <lineage>
        <taxon>Eukaryota</taxon>
        <taxon>Metazoa</taxon>
        <taxon>Chordata</taxon>
        <taxon>Craniata</taxon>
        <taxon>Vertebrata</taxon>
        <taxon>Euteleostomi</taxon>
        <taxon>Mammalia</taxon>
        <taxon>Eutheria</taxon>
        <taxon>Laurasiatheria</taxon>
        <taxon>Perissodactyla</taxon>
        <taxon>Equidae</taxon>
        <taxon>Equus</taxon>
    </lineage>
</organism>
<dbReference type="Proteomes" id="UP000002281">
    <property type="component" value="Chromosome 14"/>
</dbReference>
<dbReference type="PROSITE" id="PS50005">
    <property type="entry name" value="TPR"/>
    <property type="match status" value="1"/>
</dbReference>
<evidence type="ECO:0000256" key="1">
    <source>
        <dbReference type="PROSITE-ProRule" id="PRU00339"/>
    </source>
</evidence>
<keyword evidence="2" id="KW-0732">Signal</keyword>
<reference evidence="5" key="2">
    <citation type="submission" date="2025-08" db="UniProtKB">
        <authorList>
            <consortium name="Ensembl"/>
        </authorList>
    </citation>
    <scope>IDENTIFICATION</scope>
    <source>
        <strain evidence="5">Thoroughbred</strain>
    </source>
</reference>
<keyword evidence="6" id="KW-1185">Reference proteome</keyword>
<dbReference type="Ensembl" id="ENSECAT00000065528.3">
    <property type="protein sequence ID" value="ENSECAP00000042500.2"/>
    <property type="gene ID" value="ENSECAG00000024817.4"/>
</dbReference>
<dbReference type="Bgee" id="ENSECAG00000024817">
    <property type="expression patterns" value="Expressed in articular cartilage of joint and 23 other cell types or tissues"/>
</dbReference>
<dbReference type="PROSITE" id="PS51257">
    <property type="entry name" value="PROKAR_LIPOPROTEIN"/>
    <property type="match status" value="1"/>
</dbReference>
<evidence type="ECO:0000313" key="6">
    <source>
        <dbReference type="Proteomes" id="UP000002281"/>
    </source>
</evidence>
<dbReference type="GO" id="GO:0005783">
    <property type="term" value="C:endoplasmic reticulum"/>
    <property type="evidence" value="ECO:0007669"/>
    <property type="project" value="InterPro"/>
</dbReference>
<dbReference type="InterPro" id="IPR059068">
    <property type="entry name" value="TPR_P4H"/>
</dbReference>
<dbReference type="InterPro" id="IPR013547">
    <property type="entry name" value="P4H_N"/>
</dbReference>
<feature type="repeat" description="TPR" evidence="1">
    <location>
        <begin position="207"/>
        <end position="240"/>
    </location>
</feature>
<dbReference type="Gene3D" id="6.10.140.1460">
    <property type="match status" value="1"/>
</dbReference>
<accession>A0A3Q2I9K3</accession>
<dbReference type="Gene3D" id="1.25.40.10">
    <property type="entry name" value="Tetratricopeptide repeat domain"/>
    <property type="match status" value="1"/>
</dbReference>
<dbReference type="InterPro" id="IPR011990">
    <property type="entry name" value="TPR-like_helical_dom_sf"/>
</dbReference>
<dbReference type="GO" id="GO:0004656">
    <property type="term" value="F:procollagen-proline 4-dioxygenase activity"/>
    <property type="evidence" value="ECO:0007669"/>
    <property type="project" value="InterPro"/>
</dbReference>
<feature type="domain" description="Prolyl 4-hydroxylase peptide-substrate-binding" evidence="4">
    <location>
        <begin position="166"/>
        <end position="256"/>
    </location>
</feature>